<reference evidence="1 2" key="1">
    <citation type="submission" date="2023-08" db="EMBL/GenBank/DDBJ databases">
        <authorList>
            <person name="Folkvardsen B D."/>
            <person name="Norman A."/>
        </authorList>
    </citation>
    <scope>NUCLEOTIDE SEQUENCE [LARGE SCALE GENOMIC DNA]</scope>
    <source>
        <strain evidence="1 2">Mu0053</strain>
    </source>
</reference>
<sequence length="426" mass="44985">MNTDARRLAAVDAQTYWMSAKIPNDQFVLFVFDGVVRVDNALVEDLRVRAAACPDLCLRIIDDQPWRYPSWVTGPVEPSQFVVHRDDAGAHWDACLAAVARLAETQLDPRAAAWRLHLFTPVLGAPAGGPAVTVAVLQLAHALADGVRTAQLAGWLFGRPEPVPPVPSRRRRRVLAAGVAAARAESRLTRDIEAGLVPAPPPSRPALLTNARPDGPRRIRTLVVDRAVLRRRSTVTVAALLAIGTALAGHLRARGEDTAALGAEVPMAKPGLRLSHNHFRNIGVGLYPGEPEAVRAARIAADLRGGPQRAQHPAALAADDALAAVPAGLLRWGVGKFDPRVRSALVTGNTVVSSVDRGPADLRLGAAGVLLTASYPALSPMMGLTHGVHGLGDTVALSVHAADSVLAASELDDYVARLRHALGAPP</sequence>
<dbReference type="EMBL" id="OY726397">
    <property type="protein sequence ID" value="CAJ1498045.1"/>
    <property type="molecule type" value="Genomic_DNA"/>
</dbReference>
<protein>
    <submittedName>
        <fullName evidence="1">DUF1298 domain-containing protein</fullName>
    </submittedName>
</protein>
<dbReference type="Proteomes" id="UP001190465">
    <property type="component" value="Chromosome"/>
</dbReference>
<organism evidence="1 2">
    <name type="scientific">[Mycobacterium] burgundiense</name>
    <dbReference type="NCBI Taxonomy" id="3064286"/>
    <lineage>
        <taxon>Bacteria</taxon>
        <taxon>Bacillati</taxon>
        <taxon>Actinomycetota</taxon>
        <taxon>Actinomycetes</taxon>
        <taxon>Mycobacteriales</taxon>
        <taxon>Mycobacteriaceae</taxon>
        <taxon>Mycolicibacterium</taxon>
    </lineage>
</organism>
<name>A0ABM9LF77_9MYCO</name>
<proteinExistence type="predicted"/>
<gene>
    <name evidence="1" type="ORF">MU0053_001060</name>
</gene>
<accession>A0ABM9LF77</accession>
<dbReference type="RefSeq" id="WP_308481338.1">
    <property type="nucleotide sequence ID" value="NZ_OY726397.1"/>
</dbReference>
<keyword evidence="2" id="KW-1185">Reference proteome</keyword>
<evidence type="ECO:0000313" key="2">
    <source>
        <dbReference type="Proteomes" id="UP001190465"/>
    </source>
</evidence>
<evidence type="ECO:0000313" key="1">
    <source>
        <dbReference type="EMBL" id="CAJ1498045.1"/>
    </source>
</evidence>